<dbReference type="InterPro" id="IPR022813">
    <property type="entry name" value="SecD/SecF_arch_bac"/>
</dbReference>
<dbReference type="NCBIfam" id="TIGR01129">
    <property type="entry name" value="secD"/>
    <property type="match status" value="1"/>
</dbReference>
<evidence type="ECO:0000313" key="15">
    <source>
        <dbReference type="Proteomes" id="UP000640489"/>
    </source>
</evidence>
<gene>
    <name evidence="9 14" type="primary">secD</name>
    <name evidence="14" type="ORF">ISU07_09380</name>
</gene>
<keyword evidence="8 9" id="KW-0472">Membrane</keyword>
<feature type="compositionally biased region" description="Low complexity" evidence="10">
    <location>
        <begin position="153"/>
        <end position="176"/>
    </location>
</feature>
<dbReference type="RefSeq" id="WP_194706527.1">
    <property type="nucleotide sequence ID" value="NZ_JADKPN010000004.1"/>
</dbReference>
<dbReference type="InterPro" id="IPR048631">
    <property type="entry name" value="SecD_1st"/>
</dbReference>
<name>A0A930VEI0_9ACTN</name>
<dbReference type="InterPro" id="IPR055344">
    <property type="entry name" value="SecD_SecF_C_bact"/>
</dbReference>
<keyword evidence="5 9" id="KW-0653">Protein transport</keyword>
<dbReference type="SUPFAM" id="SSF82866">
    <property type="entry name" value="Multidrug efflux transporter AcrB transmembrane domain"/>
    <property type="match status" value="1"/>
</dbReference>
<dbReference type="AlphaFoldDB" id="A0A930VEI0"/>
<dbReference type="InterPro" id="IPR048634">
    <property type="entry name" value="SecD_SecF_C"/>
</dbReference>
<dbReference type="Gene3D" id="3.30.70.3220">
    <property type="match status" value="1"/>
</dbReference>
<evidence type="ECO:0000256" key="2">
    <source>
        <dbReference type="ARBA" id="ARBA00022448"/>
    </source>
</evidence>
<evidence type="ECO:0000256" key="7">
    <source>
        <dbReference type="ARBA" id="ARBA00023010"/>
    </source>
</evidence>
<feature type="region of interest" description="Disordered" evidence="10">
    <location>
        <begin position="121"/>
        <end position="240"/>
    </location>
</feature>
<comment type="similarity">
    <text evidence="9">Belongs to the SecD/SecF family. SecD subfamily.</text>
</comment>
<dbReference type="PANTHER" id="PTHR30081">
    <property type="entry name" value="PROTEIN-EXPORT MEMBRANE PROTEIN SEC"/>
    <property type="match status" value="1"/>
</dbReference>
<dbReference type="Pfam" id="PF21760">
    <property type="entry name" value="SecD_1st"/>
    <property type="match status" value="1"/>
</dbReference>
<keyword evidence="2 9" id="KW-0813">Transport</keyword>
<evidence type="ECO:0000256" key="9">
    <source>
        <dbReference type="HAMAP-Rule" id="MF_01463"/>
    </source>
</evidence>
<feature type="region of interest" description="Disordered" evidence="10">
    <location>
        <begin position="261"/>
        <end position="281"/>
    </location>
</feature>
<dbReference type="Proteomes" id="UP000640489">
    <property type="component" value="Unassembled WGS sequence"/>
</dbReference>
<evidence type="ECO:0000259" key="13">
    <source>
        <dbReference type="Pfam" id="PF22599"/>
    </source>
</evidence>
<evidence type="ECO:0000256" key="1">
    <source>
        <dbReference type="ARBA" id="ARBA00004651"/>
    </source>
</evidence>
<feature type="transmembrane region" description="Helical" evidence="9">
    <location>
        <begin position="417"/>
        <end position="435"/>
    </location>
</feature>
<dbReference type="InterPro" id="IPR054384">
    <property type="entry name" value="SecDF_P1_head"/>
</dbReference>
<organism evidence="14 15">
    <name type="scientific">Nocardioides islandensis</name>
    <dbReference type="NCBI Taxonomy" id="433663"/>
    <lineage>
        <taxon>Bacteria</taxon>
        <taxon>Bacillati</taxon>
        <taxon>Actinomycetota</taxon>
        <taxon>Actinomycetes</taxon>
        <taxon>Propionibacteriales</taxon>
        <taxon>Nocardioidaceae</taxon>
        <taxon>Nocardioides</taxon>
    </lineage>
</organism>
<dbReference type="PANTHER" id="PTHR30081:SF1">
    <property type="entry name" value="PROTEIN TRANSLOCASE SUBUNIT SECD"/>
    <property type="match status" value="1"/>
</dbReference>
<keyword evidence="3 9" id="KW-1003">Cell membrane</keyword>
<feature type="compositionally biased region" description="Low complexity" evidence="10">
    <location>
        <begin position="121"/>
        <end position="142"/>
    </location>
</feature>
<comment type="subunit">
    <text evidence="9">Forms a complex with SecF. Part of the essential Sec protein translocation apparatus which comprises SecA, SecYEG and auxiliary proteins SecDF. Other proteins may also be involved.</text>
</comment>
<feature type="transmembrane region" description="Helical" evidence="9">
    <location>
        <begin position="545"/>
        <end position="564"/>
    </location>
</feature>
<sequence length="608" mass="63201">MARRTARPQRTLAIFFLGILVMYGLVALAGSWKPALGLDLEGGTRIRLTAVGDGVTSENLKEAAGIIDQRVNGSGVSEAEVTTEGNQYVVVEIPGKSRRDLVETVERQAQLRFRVVAQSGVGTATPTAPASPTGSSTAEPTPSVSPGGGVLLPSDSPSATKTPKTKPSSSASGSTGNNRPGFLLDGKKTKSADPSGTASPTDGASPSSSPTDGATATPTDGATDGAGGTPDINDPLTWMDNPDAKSVAAYNAFSCDNGANTISKNVDPETGKTTEGDNPKLPLLACDDQGQKFLLSVSMVEGTDLDNASAGIPQNQLNWVVNLDFNGHGSDEFAKISQALYGTQKLFAIVLDGKVLSAPTMNGIITNGQAEISGNFNQASAQSLALSLRYGSLPIAFDKDVSVETIGPSLAGDQLKWGLIGGAIGLGAVMIYCLFYYRGLGLVVLASLLVAASITYALVLLLDKAANFTLTLPGIAGLIVAIGITADSFIVYFERIRDEMRDGKSMRVAVEAGWKRARNTCLAADAVSLLAAVVLYIFAAGVVRGFAFALGISTVIDLVVFFWFTHPMVSWLARHPFFNRGHKLSGLDAEALGVDRINIAPVTAGGKA</sequence>
<feature type="compositionally biased region" description="Low complexity" evidence="10">
    <location>
        <begin position="197"/>
        <end position="223"/>
    </location>
</feature>
<feature type="domain" description="Protein export membrane protein SecD/SecF C-terminal" evidence="11">
    <location>
        <begin position="400"/>
        <end position="573"/>
    </location>
</feature>
<keyword evidence="6 9" id="KW-1133">Transmembrane helix</keyword>
<feature type="transmembrane region" description="Helical" evidence="9">
    <location>
        <begin position="12"/>
        <end position="32"/>
    </location>
</feature>
<comment type="function">
    <text evidence="9">Part of the Sec protein translocase complex. Interacts with the SecYEG preprotein conducting channel. SecDF uses the proton motive force (PMF) to complete protein translocation after the ATP-dependent function of SecA.</text>
</comment>
<feature type="transmembrane region" description="Helical" evidence="9">
    <location>
        <begin position="521"/>
        <end position="539"/>
    </location>
</feature>
<dbReference type="GO" id="GO:0015450">
    <property type="term" value="F:protein-transporting ATPase activity"/>
    <property type="evidence" value="ECO:0007669"/>
    <property type="project" value="InterPro"/>
</dbReference>
<evidence type="ECO:0000259" key="11">
    <source>
        <dbReference type="Pfam" id="PF02355"/>
    </source>
</evidence>
<feature type="compositionally biased region" description="Basic and acidic residues" evidence="10">
    <location>
        <begin position="266"/>
        <end position="278"/>
    </location>
</feature>
<evidence type="ECO:0000256" key="6">
    <source>
        <dbReference type="ARBA" id="ARBA00022989"/>
    </source>
</evidence>
<dbReference type="Gene3D" id="3.30.1360.200">
    <property type="match status" value="1"/>
</dbReference>
<dbReference type="GO" id="GO:0006605">
    <property type="term" value="P:protein targeting"/>
    <property type="evidence" value="ECO:0007669"/>
    <property type="project" value="UniProtKB-UniRule"/>
</dbReference>
<keyword evidence="4 9" id="KW-0812">Transmembrane</keyword>
<proteinExistence type="inferred from homology"/>
<evidence type="ECO:0000256" key="4">
    <source>
        <dbReference type="ARBA" id="ARBA00022692"/>
    </source>
</evidence>
<evidence type="ECO:0000256" key="3">
    <source>
        <dbReference type="ARBA" id="ARBA00022475"/>
    </source>
</evidence>
<reference evidence="14" key="1">
    <citation type="submission" date="2020-11" db="EMBL/GenBank/DDBJ databases">
        <title>Nocardioides sp. nov., isolated from Soil of Cynanchum wilfordii Hemsley rhizosphere.</title>
        <authorList>
            <person name="Lee J.-S."/>
            <person name="Suh M.K."/>
            <person name="Kim J.-S."/>
        </authorList>
    </citation>
    <scope>NUCLEOTIDE SEQUENCE</scope>
    <source>
        <strain evidence="14">KCTC 19275</strain>
    </source>
</reference>
<dbReference type="EMBL" id="JADKPN010000004">
    <property type="protein sequence ID" value="MBF4763340.1"/>
    <property type="molecule type" value="Genomic_DNA"/>
</dbReference>
<evidence type="ECO:0000313" key="14">
    <source>
        <dbReference type="EMBL" id="MBF4763340.1"/>
    </source>
</evidence>
<dbReference type="Pfam" id="PF02355">
    <property type="entry name" value="SecD_SecF_C"/>
    <property type="match status" value="1"/>
</dbReference>
<evidence type="ECO:0000256" key="10">
    <source>
        <dbReference type="SAM" id="MobiDB-lite"/>
    </source>
</evidence>
<protein>
    <recommendedName>
        <fullName evidence="9">Protein translocase subunit SecD</fullName>
    </recommendedName>
</protein>
<feature type="domain" description="SecDF P1 head subdomain" evidence="13">
    <location>
        <begin position="286"/>
        <end position="395"/>
    </location>
</feature>
<evidence type="ECO:0000256" key="5">
    <source>
        <dbReference type="ARBA" id="ARBA00022927"/>
    </source>
</evidence>
<evidence type="ECO:0000259" key="12">
    <source>
        <dbReference type="Pfam" id="PF21760"/>
    </source>
</evidence>
<feature type="transmembrane region" description="Helical" evidence="9">
    <location>
        <begin position="442"/>
        <end position="462"/>
    </location>
</feature>
<feature type="domain" description="Protein translocase subunit SecDF P1" evidence="12">
    <location>
        <begin position="61"/>
        <end position="117"/>
    </location>
</feature>
<dbReference type="HAMAP" id="MF_01463_B">
    <property type="entry name" value="SecD_B"/>
    <property type="match status" value="1"/>
</dbReference>
<accession>A0A930VEI0</accession>
<evidence type="ECO:0000256" key="8">
    <source>
        <dbReference type="ARBA" id="ARBA00023136"/>
    </source>
</evidence>
<comment type="caution">
    <text evidence="14">The sequence shown here is derived from an EMBL/GenBank/DDBJ whole genome shotgun (WGS) entry which is preliminary data.</text>
</comment>
<comment type="subcellular location">
    <subcellularLocation>
        <location evidence="1 9">Cell membrane</location>
        <topology evidence="1 9">Multi-pass membrane protein</topology>
    </subcellularLocation>
</comment>
<keyword evidence="15" id="KW-1185">Reference proteome</keyword>
<dbReference type="Pfam" id="PF22599">
    <property type="entry name" value="SecDF_P1_head"/>
    <property type="match status" value="1"/>
</dbReference>
<dbReference type="Gene3D" id="1.20.1640.10">
    <property type="entry name" value="Multidrug efflux transporter AcrB transmembrane domain"/>
    <property type="match status" value="1"/>
</dbReference>
<dbReference type="NCBIfam" id="TIGR00916">
    <property type="entry name" value="2A0604s01"/>
    <property type="match status" value="1"/>
</dbReference>
<feature type="transmembrane region" description="Helical" evidence="9">
    <location>
        <begin position="474"/>
        <end position="493"/>
    </location>
</feature>
<dbReference type="GO" id="GO:0005886">
    <property type="term" value="C:plasma membrane"/>
    <property type="evidence" value="ECO:0007669"/>
    <property type="project" value="UniProtKB-SubCell"/>
</dbReference>
<dbReference type="GO" id="GO:0065002">
    <property type="term" value="P:intracellular protein transmembrane transport"/>
    <property type="evidence" value="ECO:0007669"/>
    <property type="project" value="UniProtKB-UniRule"/>
</dbReference>
<keyword evidence="7 9" id="KW-0811">Translocation</keyword>
<dbReference type="InterPro" id="IPR005791">
    <property type="entry name" value="SecD"/>
</dbReference>
<dbReference type="GO" id="GO:0043952">
    <property type="term" value="P:protein transport by the Sec complex"/>
    <property type="evidence" value="ECO:0007669"/>
    <property type="project" value="UniProtKB-UniRule"/>
</dbReference>